<sequence>MKLIRATATEAAGMAQAHAGAFADSWREEDFEDLLEGDGVFGFLAVDDEDRPLGVILSRIAAGEMEVLTVGVRPEARRLGVAKALMTAALGVARQAGAEACFLEVAVDNDGAGALYAGLGFRRAGLRKRYYDRGAEGMIDALVMRLDLNTPA</sequence>
<keyword evidence="5" id="KW-1185">Reference proteome</keyword>
<dbReference type="OrthoDB" id="9804026at2"/>
<comment type="caution">
    <text evidence="4">The sequence shown here is derived from an EMBL/GenBank/DDBJ whole genome shotgun (WGS) entry which is preliminary data.</text>
</comment>
<evidence type="ECO:0000313" key="4">
    <source>
        <dbReference type="EMBL" id="RAK53468.1"/>
    </source>
</evidence>
<gene>
    <name evidence="4" type="ORF">DJ017_02470</name>
</gene>
<proteinExistence type="predicted"/>
<evidence type="ECO:0000313" key="5">
    <source>
        <dbReference type="Proteomes" id="UP000249254"/>
    </source>
</evidence>
<feature type="domain" description="N-acetyltransferase" evidence="3">
    <location>
        <begin position="1"/>
        <end position="149"/>
    </location>
</feature>
<organism evidence="4 5">
    <name type="scientific">Phenylobacterium soli</name>
    <dbReference type="NCBI Taxonomy" id="2170551"/>
    <lineage>
        <taxon>Bacteria</taxon>
        <taxon>Pseudomonadati</taxon>
        <taxon>Pseudomonadota</taxon>
        <taxon>Alphaproteobacteria</taxon>
        <taxon>Caulobacterales</taxon>
        <taxon>Caulobacteraceae</taxon>
        <taxon>Phenylobacterium</taxon>
    </lineage>
</organism>
<dbReference type="Gene3D" id="3.40.630.30">
    <property type="match status" value="1"/>
</dbReference>
<dbReference type="PANTHER" id="PTHR43420:SF44">
    <property type="entry name" value="ACETYLTRANSFERASE YPEA"/>
    <property type="match status" value="1"/>
</dbReference>
<dbReference type="InterPro" id="IPR016181">
    <property type="entry name" value="Acyl_CoA_acyltransferase"/>
</dbReference>
<evidence type="ECO:0000259" key="3">
    <source>
        <dbReference type="PROSITE" id="PS51186"/>
    </source>
</evidence>
<dbReference type="EMBL" id="QFYQ01000001">
    <property type="protein sequence ID" value="RAK53468.1"/>
    <property type="molecule type" value="Genomic_DNA"/>
</dbReference>
<name>A0A328AKR8_9CAUL</name>
<dbReference type="InterPro" id="IPR000182">
    <property type="entry name" value="GNAT_dom"/>
</dbReference>
<dbReference type="PANTHER" id="PTHR43420">
    <property type="entry name" value="ACETYLTRANSFERASE"/>
    <property type="match status" value="1"/>
</dbReference>
<keyword evidence="1 4" id="KW-0808">Transferase</keyword>
<keyword evidence="2" id="KW-0012">Acyltransferase</keyword>
<dbReference type="RefSeq" id="WP_111527220.1">
    <property type="nucleotide sequence ID" value="NZ_JBHRSG010000001.1"/>
</dbReference>
<evidence type="ECO:0000256" key="2">
    <source>
        <dbReference type="ARBA" id="ARBA00023315"/>
    </source>
</evidence>
<dbReference type="Pfam" id="PF00583">
    <property type="entry name" value="Acetyltransf_1"/>
    <property type="match status" value="1"/>
</dbReference>
<accession>A0A328AKR8</accession>
<dbReference type="CDD" id="cd04301">
    <property type="entry name" value="NAT_SF"/>
    <property type="match status" value="1"/>
</dbReference>
<evidence type="ECO:0000256" key="1">
    <source>
        <dbReference type="ARBA" id="ARBA00022679"/>
    </source>
</evidence>
<dbReference type="PROSITE" id="PS51186">
    <property type="entry name" value="GNAT"/>
    <property type="match status" value="1"/>
</dbReference>
<dbReference type="Proteomes" id="UP000249254">
    <property type="component" value="Unassembled WGS sequence"/>
</dbReference>
<protein>
    <submittedName>
        <fullName evidence="4">Ribosomal-protein-alanine acetyltransferase</fullName>
    </submittedName>
</protein>
<dbReference type="InterPro" id="IPR050680">
    <property type="entry name" value="YpeA/RimI_acetyltransf"/>
</dbReference>
<reference evidence="5" key="1">
    <citation type="submission" date="2018-05" db="EMBL/GenBank/DDBJ databases">
        <authorList>
            <person name="Li X."/>
        </authorList>
    </citation>
    <scope>NUCLEOTIDE SEQUENCE [LARGE SCALE GENOMIC DNA]</scope>
    <source>
        <strain evidence="5">LX32</strain>
    </source>
</reference>
<dbReference type="GO" id="GO:0016747">
    <property type="term" value="F:acyltransferase activity, transferring groups other than amino-acyl groups"/>
    <property type="evidence" value="ECO:0007669"/>
    <property type="project" value="InterPro"/>
</dbReference>
<dbReference type="AlphaFoldDB" id="A0A328AKR8"/>
<dbReference type="SUPFAM" id="SSF55729">
    <property type="entry name" value="Acyl-CoA N-acyltransferases (Nat)"/>
    <property type="match status" value="1"/>
</dbReference>